<sequence length="1210" mass="134905">MGEKTVKIVKLSELIGRSTPLAGAFSLFSSPSSSLSRPTRNSGAGGEPDKGSHRDAAIPDQKVLKSLSAPALLTGTLTLPANNDDPASNCVCFQFSDDSATVCCDILAFDLKSFLWFYYEFCGLGESPEFYHGNGRSSQPCFVCVLCRFIYRLTHSNEHSSGHSFNKPVIVYFCGPASIWHPVMPRLVGRFVSFSGLKKKMVTIGKEICQMMYVTVEKSFMHIPNSQDQYIRVQKSKMRGNGECGSYTGIVTAIYMQGLIVELDGQAMLLLTDRDIILPHSLRVGAVVSLKNVHFLNPRFSWSKFLILGSCIKTSVCVKSFSLLETGCYIKPQHQSLLRKFIDSLTFIARLWVLLVIASFRRKFSGILSIKEILGSKNNKGLAQLYATSHLPKSVFLSLHGPFWEFCKHDKCACGSEVNCCQSSLVVPFSNLINYCESIWIKELLDPKRVDLMGLKEQYKSISCGSRNHAQLMWRVVHSEEINIALVGHLKISSSSGRLQIVDATGSIDVAPDFSLNWNFESIYEVKRFTLSMQGLPEKMDHFNLLKTEPFACRSIFASGPLLRKINMSLHLAYNVADKESIDPPFSAHVKMKETFQEIERGQFHLLWIKHKFPIMQKYQCHRGISSKSSVFAEALVIPWDLHIPERDEDTPTVPFSDLLRDSMKYQSEILPPFKKRKIGHASMGNHYNVKYPSEVLCLVTGRRDNSHCIGKLQCHNAGASFGCSEPEMRKILLEFTFEAFSVYEALRIGCYYIISHNKADVLCASGSGSKVFLNSRIRIWSLSFSVAEISPEESYPQHETQSDVNLFLSPDFISLLEDDLKLPNATLKNPIVAYEEQTERKNCNKASITSLALPSRTRYVGHRLPEGNLISLCGWVCAVHHLDEKSQYVPLRGGAHGGALHSVLFEETCICVHLMVDQKMVKIYGAIHKSAYPAVFGRGVTATFHRILVLSGHDSFMMIPSSFISVHSGSKSYDAPGAIVSHYVPAAGGLRSLDPSSDVRKALISETTHCPKSEPLLFRCRVVSVHALIMENQDDYFFSRKIKSFHVNIPLAGFVIDDGSSSCCCWANGDRAAALLGLLHPKAHLKEVIERHHERVVVKNHGSTFDPSAQELMITGKDMISSSSSSSDEELLRMMILNACSSKSWNVAARVMDSEGTEELEKQLREVGMVLVPQMKNVWAFGVDQVEAAAEARNIIQGLLLLLPPQTHP</sequence>
<dbReference type="GO" id="GO:1990879">
    <property type="term" value="C:CST complex"/>
    <property type="evidence" value="ECO:0007669"/>
    <property type="project" value="TreeGrafter"/>
</dbReference>
<keyword evidence="11" id="KW-1185">Reference proteome</keyword>
<dbReference type="PANTHER" id="PTHR14865">
    <property type="entry name" value="CST COMPLEX SUBUNIT CTC1"/>
    <property type="match status" value="1"/>
</dbReference>
<proteinExistence type="inferred from homology"/>
<keyword evidence="6" id="KW-0779">Telomere</keyword>
<evidence type="ECO:0000256" key="4">
    <source>
        <dbReference type="ARBA" id="ARBA00016175"/>
    </source>
</evidence>
<dbReference type="GO" id="GO:0042162">
    <property type="term" value="F:telomeric DNA binding"/>
    <property type="evidence" value="ECO:0007669"/>
    <property type="project" value="TreeGrafter"/>
</dbReference>
<evidence type="ECO:0000256" key="5">
    <source>
        <dbReference type="ARBA" id="ARBA00022454"/>
    </source>
</evidence>
<evidence type="ECO:0000256" key="6">
    <source>
        <dbReference type="ARBA" id="ARBA00022895"/>
    </source>
</evidence>
<accession>A0A484NE01</accession>
<dbReference type="GO" id="GO:0003697">
    <property type="term" value="F:single-stranded DNA binding"/>
    <property type="evidence" value="ECO:0007669"/>
    <property type="project" value="TreeGrafter"/>
</dbReference>
<evidence type="ECO:0000256" key="3">
    <source>
        <dbReference type="ARBA" id="ARBA00006332"/>
    </source>
</evidence>
<comment type="similarity">
    <text evidence="3">Belongs to the CTC1 family.</text>
</comment>
<protein>
    <recommendedName>
        <fullName evidence="4">CST complex subunit CTC1</fullName>
    </recommendedName>
</protein>
<evidence type="ECO:0000313" key="11">
    <source>
        <dbReference type="Proteomes" id="UP000595140"/>
    </source>
</evidence>
<dbReference type="Pfam" id="PF15491">
    <property type="entry name" value="CTC1_2"/>
    <property type="match status" value="2"/>
</dbReference>
<name>A0A484NE01_9ASTE</name>
<dbReference type="Proteomes" id="UP000595140">
    <property type="component" value="Unassembled WGS sequence"/>
</dbReference>
<keyword evidence="7" id="KW-0238">DNA-binding</keyword>
<keyword evidence="8" id="KW-0539">Nucleus</keyword>
<evidence type="ECO:0000256" key="8">
    <source>
        <dbReference type="ARBA" id="ARBA00023242"/>
    </source>
</evidence>
<feature type="compositionally biased region" description="Low complexity" evidence="9">
    <location>
        <begin position="28"/>
        <end position="42"/>
    </location>
</feature>
<dbReference type="PANTHER" id="PTHR14865:SF2">
    <property type="entry name" value="CST COMPLEX SUBUNIT CTC1"/>
    <property type="match status" value="1"/>
</dbReference>
<dbReference type="OrthoDB" id="2314520at2759"/>
<dbReference type="InterPro" id="IPR028262">
    <property type="entry name" value="CTC1_plant"/>
</dbReference>
<evidence type="ECO:0000256" key="9">
    <source>
        <dbReference type="SAM" id="MobiDB-lite"/>
    </source>
</evidence>
<evidence type="ECO:0000256" key="7">
    <source>
        <dbReference type="ARBA" id="ARBA00023125"/>
    </source>
</evidence>
<comment type="subcellular location">
    <subcellularLocation>
        <location evidence="2">Chromosome</location>
        <location evidence="2">Telomere</location>
    </subcellularLocation>
    <subcellularLocation>
        <location evidence="1">Nucleus</location>
    </subcellularLocation>
</comment>
<dbReference type="GO" id="GO:0010833">
    <property type="term" value="P:telomere maintenance via telomere lengthening"/>
    <property type="evidence" value="ECO:0007669"/>
    <property type="project" value="TreeGrafter"/>
</dbReference>
<gene>
    <name evidence="10" type="ORF">CCAM_LOCUS40899</name>
</gene>
<evidence type="ECO:0000256" key="1">
    <source>
        <dbReference type="ARBA" id="ARBA00004123"/>
    </source>
</evidence>
<dbReference type="AlphaFoldDB" id="A0A484NE01"/>
<dbReference type="EMBL" id="OOIL02006641">
    <property type="protein sequence ID" value="VFQ99123.1"/>
    <property type="molecule type" value="Genomic_DNA"/>
</dbReference>
<keyword evidence="5" id="KW-0158">Chromosome</keyword>
<evidence type="ECO:0000313" key="10">
    <source>
        <dbReference type="EMBL" id="VFQ99123.1"/>
    </source>
</evidence>
<feature type="region of interest" description="Disordered" evidence="9">
    <location>
        <begin position="28"/>
        <end position="55"/>
    </location>
</feature>
<organism evidence="10 11">
    <name type="scientific">Cuscuta campestris</name>
    <dbReference type="NCBI Taxonomy" id="132261"/>
    <lineage>
        <taxon>Eukaryota</taxon>
        <taxon>Viridiplantae</taxon>
        <taxon>Streptophyta</taxon>
        <taxon>Embryophyta</taxon>
        <taxon>Tracheophyta</taxon>
        <taxon>Spermatophyta</taxon>
        <taxon>Magnoliopsida</taxon>
        <taxon>eudicotyledons</taxon>
        <taxon>Gunneridae</taxon>
        <taxon>Pentapetalae</taxon>
        <taxon>asterids</taxon>
        <taxon>lamiids</taxon>
        <taxon>Solanales</taxon>
        <taxon>Convolvulaceae</taxon>
        <taxon>Cuscuteae</taxon>
        <taxon>Cuscuta</taxon>
        <taxon>Cuscuta subgen. Grammica</taxon>
        <taxon>Cuscuta sect. Cleistogrammica</taxon>
    </lineage>
</organism>
<reference evidence="10 11" key="1">
    <citation type="submission" date="2018-04" db="EMBL/GenBank/DDBJ databases">
        <authorList>
            <person name="Vogel A."/>
        </authorList>
    </citation>
    <scope>NUCLEOTIDE SEQUENCE [LARGE SCALE GENOMIC DNA]</scope>
</reference>
<dbReference type="GO" id="GO:0045740">
    <property type="term" value="P:positive regulation of DNA replication"/>
    <property type="evidence" value="ECO:0007669"/>
    <property type="project" value="TreeGrafter"/>
</dbReference>
<evidence type="ECO:0000256" key="2">
    <source>
        <dbReference type="ARBA" id="ARBA00004574"/>
    </source>
</evidence>
<dbReference type="InterPro" id="IPR042617">
    <property type="entry name" value="CTC1-like"/>
</dbReference>